<dbReference type="PROSITE" id="PS50075">
    <property type="entry name" value="CARRIER"/>
    <property type="match status" value="1"/>
</dbReference>
<keyword evidence="7" id="KW-1185">Reference proteome</keyword>
<comment type="similarity">
    <text evidence="2">Belongs to the ATP-dependent AMP-binding enzyme family.</text>
</comment>
<feature type="domain" description="Carrier" evidence="5">
    <location>
        <begin position="986"/>
        <end position="1060"/>
    </location>
</feature>
<gene>
    <name evidence="6" type="ORF">HNR57_007921</name>
</gene>
<evidence type="ECO:0000313" key="6">
    <source>
        <dbReference type="EMBL" id="MBB6081958.1"/>
    </source>
</evidence>
<evidence type="ECO:0000256" key="1">
    <source>
        <dbReference type="ARBA" id="ARBA00001957"/>
    </source>
</evidence>
<dbReference type="FunFam" id="1.10.1200.10:FF:000005">
    <property type="entry name" value="Nonribosomal peptide synthetase 1"/>
    <property type="match status" value="1"/>
</dbReference>
<dbReference type="FunFam" id="3.30.559.10:FF:000012">
    <property type="entry name" value="Non-ribosomal peptide synthetase"/>
    <property type="match status" value="1"/>
</dbReference>
<dbReference type="InterPro" id="IPR006162">
    <property type="entry name" value="Ppantetheine_attach_site"/>
</dbReference>
<dbReference type="InterPro" id="IPR023213">
    <property type="entry name" value="CAT-like_dom_sf"/>
</dbReference>
<evidence type="ECO:0000256" key="2">
    <source>
        <dbReference type="ARBA" id="ARBA00006432"/>
    </source>
</evidence>
<evidence type="ECO:0000256" key="4">
    <source>
        <dbReference type="ARBA" id="ARBA00022553"/>
    </source>
</evidence>
<dbReference type="FunFam" id="3.40.50.12780:FF:000012">
    <property type="entry name" value="Non-ribosomal peptide synthetase"/>
    <property type="match status" value="1"/>
</dbReference>
<dbReference type="NCBIfam" id="TIGR01733">
    <property type="entry name" value="AA-adenyl-dom"/>
    <property type="match status" value="1"/>
</dbReference>
<dbReference type="Gene3D" id="3.40.50.980">
    <property type="match status" value="2"/>
</dbReference>
<dbReference type="Gene3D" id="3.30.559.30">
    <property type="entry name" value="Nonribosomal peptide synthetase, condensation domain"/>
    <property type="match status" value="1"/>
</dbReference>
<dbReference type="GO" id="GO:0017000">
    <property type="term" value="P:antibiotic biosynthetic process"/>
    <property type="evidence" value="ECO:0007669"/>
    <property type="project" value="UniProtKB-ARBA"/>
</dbReference>
<dbReference type="GO" id="GO:0043041">
    <property type="term" value="P:amino acid activation for nonribosomal peptide biosynthetic process"/>
    <property type="evidence" value="ECO:0007669"/>
    <property type="project" value="TreeGrafter"/>
</dbReference>
<dbReference type="InterPro" id="IPR001242">
    <property type="entry name" value="Condensation_dom"/>
</dbReference>
<dbReference type="InterPro" id="IPR045851">
    <property type="entry name" value="AMP-bd_C_sf"/>
</dbReference>
<protein>
    <submittedName>
        <fullName evidence="6">Amino acid adenylation domain-containing protein</fullName>
    </submittedName>
</protein>
<dbReference type="Gene3D" id="2.30.38.10">
    <property type="entry name" value="Luciferase, Domain 3"/>
    <property type="match status" value="1"/>
</dbReference>
<dbReference type="Gene3D" id="3.30.300.30">
    <property type="match status" value="1"/>
</dbReference>
<dbReference type="PROSITE" id="PS00012">
    <property type="entry name" value="PHOSPHOPANTETHEINE"/>
    <property type="match status" value="1"/>
</dbReference>
<dbReference type="Gene3D" id="1.10.1200.10">
    <property type="entry name" value="ACP-like"/>
    <property type="match status" value="1"/>
</dbReference>
<dbReference type="PANTHER" id="PTHR45527">
    <property type="entry name" value="NONRIBOSOMAL PEPTIDE SYNTHETASE"/>
    <property type="match status" value="1"/>
</dbReference>
<dbReference type="Pfam" id="PF00550">
    <property type="entry name" value="PP-binding"/>
    <property type="match status" value="1"/>
</dbReference>
<dbReference type="InterPro" id="IPR020806">
    <property type="entry name" value="PKS_PP-bd"/>
</dbReference>
<dbReference type="PANTHER" id="PTHR45527:SF1">
    <property type="entry name" value="FATTY ACID SYNTHASE"/>
    <property type="match status" value="1"/>
</dbReference>
<dbReference type="CDD" id="cd19540">
    <property type="entry name" value="LCL_NRPS-like"/>
    <property type="match status" value="1"/>
</dbReference>
<reference evidence="6 7" key="1">
    <citation type="submission" date="2020-08" db="EMBL/GenBank/DDBJ databases">
        <title>Genomic Encyclopedia of Type Strains, Phase IV (KMG-IV): sequencing the most valuable type-strain genomes for metagenomic binning, comparative biology and taxonomic classification.</title>
        <authorList>
            <person name="Goeker M."/>
        </authorList>
    </citation>
    <scope>NUCLEOTIDE SEQUENCE [LARGE SCALE GENOMIC DNA]</scope>
    <source>
        <strain evidence="6 7">DSM 43350</strain>
    </source>
</reference>
<dbReference type="Pfam" id="PF13193">
    <property type="entry name" value="AMP-binding_C"/>
    <property type="match status" value="1"/>
</dbReference>
<dbReference type="SUPFAM" id="SSF52777">
    <property type="entry name" value="CoA-dependent acyltransferases"/>
    <property type="match status" value="3"/>
</dbReference>
<dbReference type="Gene3D" id="3.30.559.10">
    <property type="entry name" value="Chloramphenicol acetyltransferase-like domain"/>
    <property type="match status" value="2"/>
</dbReference>
<dbReference type="InterPro" id="IPR025110">
    <property type="entry name" value="AMP-bd_C"/>
</dbReference>
<dbReference type="Pfam" id="PF00501">
    <property type="entry name" value="AMP-binding"/>
    <property type="match status" value="1"/>
</dbReference>
<sequence length="1282" mass="135478">MFPLSFAQRRLWFIEQLEGPSPTYNIPMALRLSGRVDTGALDAALRDVIGRHEVLRTVFGVAEGEPYQRVLDLADVAWQLHVVDLPATQDGPAALTAAVAGAAAQPFDLSAEIPVRAWLFATGTDEHVLLVVVHHIASDAWSGGPLAGDLAAAYEARCAGRAPQWEPLPVQYADYALWQRELLGDEDDPDSVLSRQVAYWRETLAGAPEELRLPSDHPRPAVAGYQGHRVPLEIPTEVHARLVELARAEGVTPFMVLQGALAVLLSRLGAGTDIPIGSANAGRTDVALDDLVGFFVNTLVLRTDLSGDPTFTEVLGRVRETGLSAFAHQDVPFERLVEELAPPRSLALHPLFQVMLTLQNTAAVSLELPGVRVTEAEEELAAGASAAKFDLNLSVEETFDAQGAPAGLRGVLTAAADLFESATAGRLATRFARVLETVTADPRLRMSAVDVLDGTERRLVLTEWNDTAIEIPAGTVATRFEEQAARTPEAVAIVADGTPMSYAELDARANRLAHFLIGQGVGAESVVGLCLPRGVETITAILAVWKAGACYLPTDPRQPAGRVAFMLADSRATTLLTTRDLLEGPAAQAPSTLVLDDAETTVGIDACAATAPRQDREPDALAYVIYTSGSTGTPKGVAVPHWSLANYVSTVPGRVGLGAAGDRYALLQGQATDLGNTVVFASLTTGGELHILDEDAATDPAAVTAYLAEHAIDHVKAVPSHLAALAGAGDAAAVLPAKSLVLGGEAASPVWVRDLLAVAGDCAVFNHYGPTEATIGVTTTRLTPESVPGAVVPIGAPVANTRVYVLDRWLSLVAPGVAGELYVAGAGLARGYVGRAGLTAERFVASPFGGPGGRLYRTGDLVRWNADGQLEYLGRADEQVKIRGFRIEPGEVQAVVAGHPQVAQAAVVAREDVPGDKRLVAYVVPTEGVDAGELVQEVRQFVMGQLPEYMVPSAVVVLESLPLTPNGKLDRKALPAPEYATGSGRGPSTVREEILCAAFAEVLGVDSVGVDDSFFALGGHSLLAIRLVEILRTRGVSVSVRALFQSPTVAGLAVAAGAEQVEVPANAVPEGARAITPEMLPLVDLTVEEIDRIVATVEGGAANVADIYPLAPLQEGLLFHHLLADGGEDAYVTPVVVEFDSRERLDAFTDALQRVVDRHDIYRTGIVWEGLREPVQVVRRNARLPVEEVELDPRGAEPVEQLLAVGGLSMDLERAPLLGLHIAAEPASGRWLALVRAHHMVRDHTGLELLLGEVEALLGGRGGELPEALPFRGFVAQARGGV</sequence>
<dbReference type="InterPro" id="IPR009081">
    <property type="entry name" value="PP-bd_ACP"/>
</dbReference>
<dbReference type="RefSeq" id="WP_184568154.1">
    <property type="nucleotide sequence ID" value="NZ_JACHGV010000028.1"/>
</dbReference>
<dbReference type="SMART" id="SM00823">
    <property type="entry name" value="PKS_PP"/>
    <property type="match status" value="1"/>
</dbReference>
<dbReference type="GO" id="GO:0031177">
    <property type="term" value="F:phosphopantetheine binding"/>
    <property type="evidence" value="ECO:0007669"/>
    <property type="project" value="InterPro"/>
</dbReference>
<dbReference type="SUPFAM" id="SSF56801">
    <property type="entry name" value="Acetyl-CoA synthetase-like"/>
    <property type="match status" value="1"/>
</dbReference>
<feature type="non-terminal residue" evidence="6">
    <location>
        <position position="1282"/>
    </location>
</feature>
<dbReference type="InterPro" id="IPR000873">
    <property type="entry name" value="AMP-dep_synth/lig_dom"/>
</dbReference>
<dbReference type="GO" id="GO:0008610">
    <property type="term" value="P:lipid biosynthetic process"/>
    <property type="evidence" value="ECO:0007669"/>
    <property type="project" value="UniProtKB-ARBA"/>
</dbReference>
<organism evidence="6 7">
    <name type="scientific">Streptomyces paradoxus</name>
    <dbReference type="NCBI Taxonomy" id="66375"/>
    <lineage>
        <taxon>Bacteria</taxon>
        <taxon>Bacillati</taxon>
        <taxon>Actinomycetota</taxon>
        <taxon>Actinomycetes</taxon>
        <taxon>Kitasatosporales</taxon>
        <taxon>Streptomycetaceae</taxon>
        <taxon>Streptomyces</taxon>
    </lineage>
</organism>
<name>A0A7W9TL98_9ACTN</name>
<dbReference type="Proteomes" id="UP000591537">
    <property type="component" value="Unassembled WGS sequence"/>
</dbReference>
<dbReference type="GO" id="GO:0005737">
    <property type="term" value="C:cytoplasm"/>
    <property type="evidence" value="ECO:0007669"/>
    <property type="project" value="TreeGrafter"/>
</dbReference>
<dbReference type="FunFam" id="3.40.50.980:FF:000001">
    <property type="entry name" value="Non-ribosomal peptide synthetase"/>
    <property type="match status" value="1"/>
</dbReference>
<dbReference type="GO" id="GO:0044550">
    <property type="term" value="P:secondary metabolite biosynthetic process"/>
    <property type="evidence" value="ECO:0007669"/>
    <property type="project" value="UniProtKB-ARBA"/>
</dbReference>
<dbReference type="InterPro" id="IPR020845">
    <property type="entry name" value="AMP-binding_CS"/>
</dbReference>
<proteinExistence type="inferred from homology"/>
<dbReference type="Pfam" id="PF00668">
    <property type="entry name" value="Condensation"/>
    <property type="match status" value="2"/>
</dbReference>
<dbReference type="CDD" id="cd05930">
    <property type="entry name" value="A_NRPS"/>
    <property type="match status" value="1"/>
</dbReference>
<dbReference type="FunFam" id="3.30.300.30:FF:000010">
    <property type="entry name" value="Enterobactin synthetase component F"/>
    <property type="match status" value="1"/>
</dbReference>
<dbReference type="FunFam" id="2.30.38.10:FF:000001">
    <property type="entry name" value="Non-ribosomal peptide synthetase PvdI"/>
    <property type="match status" value="1"/>
</dbReference>
<keyword evidence="4" id="KW-0597">Phosphoprotein</keyword>
<dbReference type="InterPro" id="IPR036736">
    <property type="entry name" value="ACP-like_sf"/>
</dbReference>
<comment type="caution">
    <text evidence="6">The sequence shown here is derived from an EMBL/GenBank/DDBJ whole genome shotgun (WGS) entry which is preliminary data.</text>
</comment>
<dbReference type="SUPFAM" id="SSF47336">
    <property type="entry name" value="ACP-like"/>
    <property type="match status" value="1"/>
</dbReference>
<dbReference type="PROSITE" id="PS00455">
    <property type="entry name" value="AMP_BINDING"/>
    <property type="match status" value="1"/>
</dbReference>
<keyword evidence="3" id="KW-0596">Phosphopantetheine</keyword>
<dbReference type="GO" id="GO:0003824">
    <property type="term" value="F:catalytic activity"/>
    <property type="evidence" value="ECO:0007669"/>
    <property type="project" value="InterPro"/>
</dbReference>
<dbReference type="EMBL" id="JACHGV010000028">
    <property type="protein sequence ID" value="MBB6081958.1"/>
    <property type="molecule type" value="Genomic_DNA"/>
</dbReference>
<comment type="cofactor">
    <cofactor evidence="1">
        <name>pantetheine 4'-phosphate</name>
        <dbReference type="ChEBI" id="CHEBI:47942"/>
    </cofactor>
</comment>
<evidence type="ECO:0000313" key="7">
    <source>
        <dbReference type="Proteomes" id="UP000591537"/>
    </source>
</evidence>
<evidence type="ECO:0000256" key="3">
    <source>
        <dbReference type="ARBA" id="ARBA00022450"/>
    </source>
</evidence>
<evidence type="ECO:0000259" key="5">
    <source>
        <dbReference type="PROSITE" id="PS50075"/>
    </source>
</evidence>
<dbReference type="InterPro" id="IPR010071">
    <property type="entry name" value="AA_adenyl_dom"/>
</dbReference>
<accession>A0A7W9TL98</accession>